<evidence type="ECO:0000256" key="1">
    <source>
        <dbReference type="ARBA" id="ARBA00009437"/>
    </source>
</evidence>
<dbReference type="Pfam" id="PF03466">
    <property type="entry name" value="LysR_substrate"/>
    <property type="match status" value="1"/>
</dbReference>
<dbReference type="InterPro" id="IPR036390">
    <property type="entry name" value="WH_DNA-bd_sf"/>
</dbReference>
<dbReference type="SUPFAM" id="SSF46785">
    <property type="entry name" value="Winged helix' DNA-binding domain"/>
    <property type="match status" value="1"/>
</dbReference>
<dbReference type="Gene3D" id="3.40.190.10">
    <property type="entry name" value="Periplasmic binding protein-like II"/>
    <property type="match status" value="2"/>
</dbReference>
<dbReference type="CDD" id="cd08411">
    <property type="entry name" value="PBP2_OxyR"/>
    <property type="match status" value="1"/>
</dbReference>
<name>A0A8J3DPC3_9HYPH</name>
<dbReference type="InterPro" id="IPR000847">
    <property type="entry name" value="LysR_HTH_N"/>
</dbReference>
<keyword evidence="8" id="KW-1185">Reference proteome</keyword>
<dbReference type="PROSITE" id="PS50931">
    <property type="entry name" value="HTH_LYSR"/>
    <property type="match status" value="1"/>
</dbReference>
<keyword evidence="5" id="KW-0804">Transcription</keyword>
<dbReference type="Pfam" id="PF00126">
    <property type="entry name" value="HTH_1"/>
    <property type="match status" value="1"/>
</dbReference>
<dbReference type="EMBL" id="BMZO01000005">
    <property type="protein sequence ID" value="GHC70612.1"/>
    <property type="molecule type" value="Genomic_DNA"/>
</dbReference>
<evidence type="ECO:0000256" key="3">
    <source>
        <dbReference type="ARBA" id="ARBA00023125"/>
    </source>
</evidence>
<dbReference type="PANTHER" id="PTHR30346">
    <property type="entry name" value="TRANSCRIPTIONAL DUAL REGULATOR HCAR-RELATED"/>
    <property type="match status" value="1"/>
</dbReference>
<reference evidence="7" key="1">
    <citation type="journal article" date="2014" name="Int. J. Syst. Evol. Microbiol.">
        <title>Complete genome sequence of Corynebacterium casei LMG S-19264T (=DSM 44701T), isolated from a smear-ripened cheese.</title>
        <authorList>
            <consortium name="US DOE Joint Genome Institute (JGI-PGF)"/>
            <person name="Walter F."/>
            <person name="Albersmeier A."/>
            <person name="Kalinowski J."/>
            <person name="Ruckert C."/>
        </authorList>
    </citation>
    <scope>NUCLEOTIDE SEQUENCE</scope>
    <source>
        <strain evidence="7">KCTC 42097</strain>
    </source>
</reference>
<evidence type="ECO:0000256" key="2">
    <source>
        <dbReference type="ARBA" id="ARBA00023015"/>
    </source>
</evidence>
<dbReference type="InterPro" id="IPR036388">
    <property type="entry name" value="WH-like_DNA-bd_sf"/>
</dbReference>
<protein>
    <submittedName>
        <fullName evidence="7">LysR family transcriptional regulator</fullName>
    </submittedName>
</protein>
<dbReference type="Proteomes" id="UP000641137">
    <property type="component" value="Unassembled WGS sequence"/>
</dbReference>
<dbReference type="PANTHER" id="PTHR30346:SF26">
    <property type="entry name" value="HYDROGEN PEROXIDE-INDUCIBLE GENES ACTIVATOR"/>
    <property type="match status" value="1"/>
</dbReference>
<dbReference type="FunFam" id="1.10.10.10:FF:000001">
    <property type="entry name" value="LysR family transcriptional regulator"/>
    <property type="match status" value="1"/>
</dbReference>
<dbReference type="AlphaFoldDB" id="A0A8J3DPC3"/>
<dbReference type="InterPro" id="IPR005119">
    <property type="entry name" value="LysR_subst-bd"/>
</dbReference>
<dbReference type="SUPFAM" id="SSF53850">
    <property type="entry name" value="Periplasmic binding protein-like II"/>
    <property type="match status" value="1"/>
</dbReference>
<evidence type="ECO:0000313" key="8">
    <source>
        <dbReference type="Proteomes" id="UP000641137"/>
    </source>
</evidence>
<keyword evidence="3" id="KW-0238">DNA-binding</keyword>
<proteinExistence type="inferred from homology"/>
<organism evidence="7 8">
    <name type="scientific">Limoniibacter endophyticus</name>
    <dbReference type="NCBI Taxonomy" id="1565040"/>
    <lineage>
        <taxon>Bacteria</taxon>
        <taxon>Pseudomonadati</taxon>
        <taxon>Pseudomonadota</taxon>
        <taxon>Alphaproteobacteria</taxon>
        <taxon>Hyphomicrobiales</taxon>
        <taxon>Bartonellaceae</taxon>
        <taxon>Limoniibacter</taxon>
    </lineage>
</organism>
<gene>
    <name evidence="7" type="ORF">GCM10010136_17090</name>
</gene>
<sequence>MARLTIRHLSYFDSLARTLHFGQAAALAGVSQPALSAQIADMEAHLGKQLFDRSGKGVRLTTDGAELWPKVEHILQGMQELEEGASTRRQPLEGRFRLGVIPTIAPYLLPSLLPRLKTDFPKLKLEIVEAVTHSLIAETLSARLDALVAALPLEQKGLVEAPLFEDRFFLAIHAGDNRLVNPPVKPDHPALEELMLLEEGHCMREQALAVCRNVKPVTMAHFGATSLTTLLQMVSHGLGVTLVPEMARNGATAMTNVRVVPFAEPQPSRSICLAYARNGRKQADCERLAEVLRGLDLYSQE</sequence>
<dbReference type="PRINTS" id="PR00039">
    <property type="entry name" value="HTHLYSR"/>
</dbReference>
<dbReference type="RefSeq" id="WP_189489584.1">
    <property type="nucleotide sequence ID" value="NZ_BMZO01000005.1"/>
</dbReference>
<comment type="caution">
    <text evidence="7">The sequence shown here is derived from an EMBL/GenBank/DDBJ whole genome shotgun (WGS) entry which is preliminary data.</text>
</comment>
<evidence type="ECO:0000256" key="5">
    <source>
        <dbReference type="ARBA" id="ARBA00023163"/>
    </source>
</evidence>
<dbReference type="GO" id="GO:0032993">
    <property type="term" value="C:protein-DNA complex"/>
    <property type="evidence" value="ECO:0007669"/>
    <property type="project" value="TreeGrafter"/>
</dbReference>
<dbReference type="Gene3D" id="1.10.10.10">
    <property type="entry name" value="Winged helix-like DNA-binding domain superfamily/Winged helix DNA-binding domain"/>
    <property type="match status" value="1"/>
</dbReference>
<dbReference type="GO" id="GO:0003700">
    <property type="term" value="F:DNA-binding transcription factor activity"/>
    <property type="evidence" value="ECO:0007669"/>
    <property type="project" value="InterPro"/>
</dbReference>
<dbReference type="GO" id="GO:0003677">
    <property type="term" value="F:DNA binding"/>
    <property type="evidence" value="ECO:0007669"/>
    <property type="project" value="UniProtKB-KW"/>
</dbReference>
<feature type="domain" description="HTH lysR-type" evidence="6">
    <location>
        <begin position="4"/>
        <end position="61"/>
    </location>
</feature>
<reference evidence="7" key="2">
    <citation type="submission" date="2020-09" db="EMBL/GenBank/DDBJ databases">
        <authorList>
            <person name="Sun Q."/>
            <person name="Kim S."/>
        </authorList>
    </citation>
    <scope>NUCLEOTIDE SEQUENCE</scope>
    <source>
        <strain evidence="7">KCTC 42097</strain>
    </source>
</reference>
<comment type="similarity">
    <text evidence="1">Belongs to the LysR transcriptional regulatory family.</text>
</comment>
<keyword evidence="2" id="KW-0805">Transcription regulation</keyword>
<keyword evidence="4" id="KW-0010">Activator</keyword>
<evidence type="ECO:0000313" key="7">
    <source>
        <dbReference type="EMBL" id="GHC70612.1"/>
    </source>
</evidence>
<evidence type="ECO:0000259" key="6">
    <source>
        <dbReference type="PROSITE" id="PS50931"/>
    </source>
</evidence>
<accession>A0A8J3DPC3</accession>
<evidence type="ECO:0000256" key="4">
    <source>
        <dbReference type="ARBA" id="ARBA00023159"/>
    </source>
</evidence>